<dbReference type="EMBL" id="CP002454">
    <property type="protein sequence ID" value="ADV66441.1"/>
    <property type="molecule type" value="Genomic_DNA"/>
</dbReference>
<evidence type="ECO:0000313" key="3">
    <source>
        <dbReference type="Proteomes" id="UP000008635"/>
    </source>
</evidence>
<reference evidence="2 3" key="1">
    <citation type="journal article" date="2011" name="Stand. Genomic Sci.">
        <title>Complete genome sequence of Deinococcus maricopensis type strain (LB-34).</title>
        <authorList>
            <person name="Pukall R."/>
            <person name="Zeytun A."/>
            <person name="Lucas S."/>
            <person name="Lapidus A."/>
            <person name="Hammon N."/>
            <person name="Deshpande S."/>
            <person name="Nolan M."/>
            <person name="Cheng J.F."/>
            <person name="Pitluck S."/>
            <person name="Liolios K."/>
            <person name="Pagani I."/>
            <person name="Mikhailova N."/>
            <person name="Ivanova N."/>
            <person name="Mavromatis K."/>
            <person name="Pati A."/>
            <person name="Tapia R."/>
            <person name="Han C."/>
            <person name="Goodwin L."/>
            <person name="Chen A."/>
            <person name="Palaniappan K."/>
            <person name="Land M."/>
            <person name="Hauser L."/>
            <person name="Chang Y.J."/>
            <person name="Jeffries C.D."/>
            <person name="Brambilla E.M."/>
            <person name="Rohde M."/>
            <person name="Goker M."/>
            <person name="Detter J.C."/>
            <person name="Woyke T."/>
            <person name="Bristow J."/>
            <person name="Eisen J.A."/>
            <person name="Markowitz V."/>
            <person name="Hugenholtz P."/>
            <person name="Kyrpides N.C."/>
            <person name="Klenk H.P."/>
        </authorList>
    </citation>
    <scope>NUCLEOTIDE SEQUENCE [LARGE SCALE GENOMIC DNA]</scope>
    <source>
        <strain evidence="3">DSM 21211 / LMG 22137 / NRRL B-23946 / LB-34</strain>
    </source>
</reference>
<dbReference type="STRING" id="709986.Deima_0785"/>
<dbReference type="Proteomes" id="UP000008635">
    <property type="component" value="Chromosome"/>
</dbReference>
<name>E8U5V2_DEIML</name>
<protein>
    <recommendedName>
        <fullName evidence="4">DUF1003 domain-containing protein</fullName>
    </recommendedName>
</protein>
<dbReference type="InterPro" id="IPR010406">
    <property type="entry name" value="DUF1003"/>
</dbReference>
<feature type="transmembrane region" description="Helical" evidence="1">
    <location>
        <begin position="81"/>
        <end position="101"/>
    </location>
</feature>
<evidence type="ECO:0000256" key="1">
    <source>
        <dbReference type="SAM" id="Phobius"/>
    </source>
</evidence>
<sequence length="184" mass="20649">MREAPPRHDELLSQNAEINALLLQQAELNLTALHRPIERFSRLVSRPAFIVGALGLAALWISVNLVMKAEGRAPWDEPPFYWLQGVLALLSLLITMTVLIGQSRQGELAEQRAQLQLQVVLLTEQRTAKLIALLEELRHDLPNVADRVDEEAEVLQHATNPEMILHTLNDGEDVPGAVREQRDP</sequence>
<feature type="transmembrane region" description="Helical" evidence="1">
    <location>
        <begin position="43"/>
        <end position="61"/>
    </location>
</feature>
<dbReference type="eggNOG" id="COG4420">
    <property type="taxonomic scope" value="Bacteria"/>
</dbReference>
<evidence type="ECO:0000313" key="2">
    <source>
        <dbReference type="EMBL" id="ADV66441.1"/>
    </source>
</evidence>
<dbReference type="OrthoDB" id="9795736at2"/>
<keyword evidence="3" id="KW-1185">Reference proteome</keyword>
<dbReference type="AlphaFoldDB" id="E8U5V2"/>
<keyword evidence="1" id="KW-1133">Transmembrane helix</keyword>
<dbReference type="KEGG" id="dmr:Deima_0785"/>
<accession>E8U5V2</accession>
<keyword evidence="1" id="KW-0812">Transmembrane</keyword>
<dbReference type="Pfam" id="PF06210">
    <property type="entry name" value="DUF1003"/>
    <property type="match status" value="1"/>
</dbReference>
<dbReference type="RefSeq" id="WP_013555946.1">
    <property type="nucleotide sequence ID" value="NC_014958.1"/>
</dbReference>
<reference evidence="3" key="2">
    <citation type="submission" date="2011-01" db="EMBL/GenBank/DDBJ databases">
        <title>The complete genome of Deinococcus maricopensis DSM 21211.</title>
        <authorList>
            <consortium name="US DOE Joint Genome Institute (JGI-PGF)"/>
            <person name="Lucas S."/>
            <person name="Copeland A."/>
            <person name="Lapidus A."/>
            <person name="Goodwin L."/>
            <person name="Pitluck S."/>
            <person name="Kyrpides N."/>
            <person name="Mavromatis K."/>
            <person name="Pagani I."/>
            <person name="Ivanova N."/>
            <person name="Ovchinnikova G."/>
            <person name="Zeytun A."/>
            <person name="Detter J.C."/>
            <person name="Han C."/>
            <person name="Land M."/>
            <person name="Hauser L."/>
            <person name="Markowitz V."/>
            <person name="Cheng J.-F."/>
            <person name="Hugenholtz P."/>
            <person name="Woyke T."/>
            <person name="Wu D."/>
            <person name="Pukall R."/>
            <person name="Gehrich-Schroeter G."/>
            <person name="Brambilla E."/>
            <person name="Klenk H.-P."/>
            <person name="Eisen J.A."/>
        </authorList>
    </citation>
    <scope>NUCLEOTIDE SEQUENCE [LARGE SCALE GENOMIC DNA]</scope>
    <source>
        <strain evidence="3">DSM 21211 / LMG 22137 / NRRL B-23946 / LB-34</strain>
    </source>
</reference>
<keyword evidence="1" id="KW-0472">Membrane</keyword>
<organism evidence="2 3">
    <name type="scientific">Deinococcus maricopensis (strain DSM 21211 / LMG 22137 / NRRL B-23946 / LB-34)</name>
    <dbReference type="NCBI Taxonomy" id="709986"/>
    <lineage>
        <taxon>Bacteria</taxon>
        <taxon>Thermotogati</taxon>
        <taxon>Deinococcota</taxon>
        <taxon>Deinococci</taxon>
        <taxon>Deinococcales</taxon>
        <taxon>Deinococcaceae</taxon>
        <taxon>Deinococcus</taxon>
    </lineage>
</organism>
<evidence type="ECO:0008006" key="4">
    <source>
        <dbReference type="Google" id="ProtNLM"/>
    </source>
</evidence>
<gene>
    <name evidence="2" type="ordered locus">Deima_0785</name>
</gene>
<proteinExistence type="predicted"/>
<dbReference type="HOGENOM" id="CLU_103350_0_0_0"/>